<dbReference type="InterPro" id="IPR038577">
    <property type="entry name" value="GT10-like_C_sf"/>
</dbReference>
<dbReference type="SUPFAM" id="SSF53756">
    <property type="entry name" value="UDP-Glycosyltransferase/glycogen phosphorylase"/>
    <property type="match status" value="1"/>
</dbReference>
<dbReference type="Gene3D" id="3.40.50.11660">
    <property type="entry name" value="Glycosyl transferase family 10, C-terminal domain"/>
    <property type="match status" value="1"/>
</dbReference>
<evidence type="ECO:0000256" key="3">
    <source>
        <dbReference type="ARBA" id="ARBA00022679"/>
    </source>
</evidence>
<organism evidence="5 6">
    <name type="scientific">Candidatus Jorgensenbacteria bacterium RIFCSPHIGHO2_02_FULL_45_20</name>
    <dbReference type="NCBI Taxonomy" id="1798470"/>
    <lineage>
        <taxon>Bacteria</taxon>
        <taxon>Candidatus Joergenseniibacteriota</taxon>
    </lineage>
</organism>
<reference evidence="5 6" key="1">
    <citation type="journal article" date="2016" name="Nat. Commun.">
        <title>Thousands of microbial genomes shed light on interconnected biogeochemical processes in an aquifer system.</title>
        <authorList>
            <person name="Anantharaman K."/>
            <person name="Brown C.T."/>
            <person name="Hug L.A."/>
            <person name="Sharon I."/>
            <person name="Castelle C.J."/>
            <person name="Probst A.J."/>
            <person name="Thomas B.C."/>
            <person name="Singh A."/>
            <person name="Wilkins M.J."/>
            <person name="Karaoz U."/>
            <person name="Brodie E.L."/>
            <person name="Williams K.H."/>
            <person name="Hubbard S.S."/>
            <person name="Banfield J.F."/>
        </authorList>
    </citation>
    <scope>NUCLEOTIDE SEQUENCE [LARGE SCALE GENOMIC DNA]</scope>
</reference>
<dbReference type="GO" id="GO:0016020">
    <property type="term" value="C:membrane"/>
    <property type="evidence" value="ECO:0007669"/>
    <property type="project" value="InterPro"/>
</dbReference>
<dbReference type="Proteomes" id="UP000178825">
    <property type="component" value="Unassembled WGS sequence"/>
</dbReference>
<gene>
    <name evidence="5" type="ORF">A3D55_00390</name>
</gene>
<dbReference type="STRING" id="1798470.A3D55_00390"/>
<dbReference type="PANTHER" id="PTHR11929">
    <property type="entry name" value="ALPHA- 1,3 -FUCOSYLTRANSFERASE"/>
    <property type="match status" value="1"/>
</dbReference>
<accession>A0A1F6BNF7</accession>
<dbReference type="InterPro" id="IPR001503">
    <property type="entry name" value="Glyco_trans_10"/>
</dbReference>
<feature type="domain" description="Fucosyltransferase C-terminal" evidence="4">
    <location>
        <begin position="227"/>
        <end position="312"/>
    </location>
</feature>
<evidence type="ECO:0000256" key="1">
    <source>
        <dbReference type="ARBA" id="ARBA00008919"/>
    </source>
</evidence>
<dbReference type="Pfam" id="PF00852">
    <property type="entry name" value="Glyco_transf_10"/>
    <property type="match status" value="1"/>
</dbReference>
<dbReference type="AlphaFoldDB" id="A0A1F6BNF7"/>
<comment type="similarity">
    <text evidence="1">Belongs to the glycosyltransferase 10 family.</text>
</comment>
<evidence type="ECO:0000313" key="6">
    <source>
        <dbReference type="Proteomes" id="UP000178825"/>
    </source>
</evidence>
<protein>
    <recommendedName>
        <fullName evidence="4">Fucosyltransferase C-terminal domain-containing protein</fullName>
    </recommendedName>
</protein>
<evidence type="ECO:0000256" key="2">
    <source>
        <dbReference type="ARBA" id="ARBA00022676"/>
    </source>
</evidence>
<dbReference type="GO" id="GO:0046920">
    <property type="term" value="F:alpha-(1-&gt;3)-fucosyltransferase activity"/>
    <property type="evidence" value="ECO:0007669"/>
    <property type="project" value="TreeGrafter"/>
</dbReference>
<evidence type="ECO:0000259" key="4">
    <source>
        <dbReference type="Pfam" id="PF00852"/>
    </source>
</evidence>
<dbReference type="EMBL" id="MFKJ01000024">
    <property type="protein sequence ID" value="OGG38373.1"/>
    <property type="molecule type" value="Genomic_DNA"/>
</dbReference>
<keyword evidence="3" id="KW-0808">Transferase</keyword>
<dbReference type="InterPro" id="IPR055270">
    <property type="entry name" value="Glyco_tran_10_C"/>
</dbReference>
<dbReference type="PANTHER" id="PTHR11929:SF194">
    <property type="entry name" value="ALPHA-(1,3)-FUCOSYLTRANSFERASE 10"/>
    <property type="match status" value="1"/>
</dbReference>
<proteinExistence type="inferred from homology"/>
<sequence length="344" mass="40545">MSFVKKIAFDPGYSQMLGNQIFDSHSKFAKSMGGLPVADRYEGLKNFLSGKGIEINTYDLYKKGDKIDLWIMMEPSPQKYFLMLKRGICPKKVLFFILEPDIVNPWAWKYLKLYMPFHKAFLSWSSDLVKRYPGKFVELKVPIPFDKSKYPHYKEKIKKNLCVLMQSNKFSNIKGELYSLRREIVRFYEKRGDGLLDLYGLGWNTENTRHLGKSKPLYTTLYKGFAEDKWETFSEYWFAFCIQNSIPSGDFEYDPFMAMATGTVPIYLPPPNADKYVPKDTYINYNDFENLEELTKYLMSLKKTPEYEKYRESGWKYINSARYRPFTVEEFSEKVYEGIIKATS</sequence>
<name>A0A1F6BNF7_9BACT</name>
<evidence type="ECO:0000313" key="5">
    <source>
        <dbReference type="EMBL" id="OGG38373.1"/>
    </source>
</evidence>
<comment type="caution">
    <text evidence="5">The sequence shown here is derived from an EMBL/GenBank/DDBJ whole genome shotgun (WGS) entry which is preliminary data.</text>
</comment>
<keyword evidence="2" id="KW-0328">Glycosyltransferase</keyword>